<keyword evidence="1" id="KW-0378">Hydrolase</keyword>
<proteinExistence type="predicted"/>
<accession>A0ABR9UX57</accession>
<gene>
    <name evidence="1" type="ORF">IQ230_21580</name>
</gene>
<dbReference type="RefSeq" id="WP_193934303.1">
    <property type="nucleotide sequence ID" value="NZ_CAWPMZ010000110.1"/>
</dbReference>
<evidence type="ECO:0000313" key="2">
    <source>
        <dbReference type="Proteomes" id="UP000651156"/>
    </source>
</evidence>
<keyword evidence="2" id="KW-1185">Reference proteome</keyword>
<evidence type="ECO:0000313" key="1">
    <source>
        <dbReference type="EMBL" id="MBE9192897.1"/>
    </source>
</evidence>
<dbReference type="Proteomes" id="UP000651156">
    <property type="component" value="Unassembled WGS sequence"/>
</dbReference>
<protein>
    <submittedName>
        <fullName evidence="1">Dienelactone hydrolase</fullName>
    </submittedName>
</protein>
<name>A0ABR9UX57_9CHRO</name>
<dbReference type="SUPFAM" id="SSF53474">
    <property type="entry name" value="alpha/beta-Hydrolases"/>
    <property type="match status" value="1"/>
</dbReference>
<organism evidence="1 2">
    <name type="scientific">Gloeocapsopsis crepidinum LEGE 06123</name>
    <dbReference type="NCBI Taxonomy" id="588587"/>
    <lineage>
        <taxon>Bacteria</taxon>
        <taxon>Bacillati</taxon>
        <taxon>Cyanobacteriota</taxon>
        <taxon>Cyanophyceae</taxon>
        <taxon>Oscillatoriophycideae</taxon>
        <taxon>Chroococcales</taxon>
        <taxon>Chroococcaceae</taxon>
        <taxon>Gloeocapsopsis</taxon>
    </lineage>
</organism>
<sequence length="327" mass="35071">MSVRAIFQAAKVADASSPYDTIHLKVFYPAQMSGSDQEQDMGVVPADEKRSPFKVVIFFNGINCGPEIYQWLAVKLAERGLVVVTFAWVSQNIPGMVALTPGVDLKNLAPNTYGTAPTASALPTLLAELERLQSEGVLAGLLDLQNIILGGHSAGGRVAIESASPQFFPQVVAAFAYGAHTAAILQLGYPPNTILPLPDALPLMLIGGTCDGVIAKSSHRYGVDWEQATTPVARTFKEAIAANRGDSYLLLLEGANHFSIAHPFDSTTGRPFLDFPATQPEEQLRNLIAEAIGLFIDAHVCHQSSAIETLNQHLVTHNPLIASFECK</sequence>
<dbReference type="Gene3D" id="3.40.50.1820">
    <property type="entry name" value="alpha/beta hydrolase"/>
    <property type="match status" value="1"/>
</dbReference>
<dbReference type="EMBL" id="JADEWN010000069">
    <property type="protein sequence ID" value="MBE9192897.1"/>
    <property type="molecule type" value="Genomic_DNA"/>
</dbReference>
<reference evidence="1 2" key="1">
    <citation type="submission" date="2020-10" db="EMBL/GenBank/DDBJ databases">
        <authorList>
            <person name="Castelo-Branco R."/>
            <person name="Eusebio N."/>
            <person name="Adriana R."/>
            <person name="Vieira A."/>
            <person name="Brugerolle De Fraissinette N."/>
            <person name="Rezende De Castro R."/>
            <person name="Schneider M.P."/>
            <person name="Vasconcelos V."/>
            <person name="Leao P.N."/>
        </authorList>
    </citation>
    <scope>NUCLEOTIDE SEQUENCE [LARGE SCALE GENOMIC DNA]</scope>
    <source>
        <strain evidence="1 2">LEGE 06123</strain>
    </source>
</reference>
<dbReference type="InterPro" id="IPR029058">
    <property type="entry name" value="AB_hydrolase_fold"/>
</dbReference>
<comment type="caution">
    <text evidence="1">The sequence shown here is derived from an EMBL/GenBank/DDBJ whole genome shotgun (WGS) entry which is preliminary data.</text>
</comment>
<dbReference type="GO" id="GO:0016787">
    <property type="term" value="F:hydrolase activity"/>
    <property type="evidence" value="ECO:0007669"/>
    <property type="project" value="UniProtKB-KW"/>
</dbReference>